<organism evidence="2 3">
    <name type="scientific">Hymenobacter sediminicola</name>
    <dbReference type="NCBI Taxonomy" id="2761579"/>
    <lineage>
        <taxon>Bacteria</taxon>
        <taxon>Pseudomonadati</taxon>
        <taxon>Bacteroidota</taxon>
        <taxon>Cytophagia</taxon>
        <taxon>Cytophagales</taxon>
        <taxon>Hymenobacteraceae</taxon>
        <taxon>Hymenobacter</taxon>
    </lineage>
</organism>
<accession>A0A7G7WBC9</accession>
<sequence>MNSSHVLPTLLVLVHLGLVIGALVWLRRYYVRRQGLRHPGIVVQGTVVGLETDDLRWLDEYPIVRFPGPQGQWFTLRGSEKCRAGRFIKGQKVMVRYPAPTPQDFIILHGLDRLLQ</sequence>
<dbReference type="AlphaFoldDB" id="A0A7G7WBC9"/>
<keyword evidence="1" id="KW-1133">Transmembrane helix</keyword>
<dbReference type="Proteomes" id="UP000515489">
    <property type="component" value="Chromosome"/>
</dbReference>
<name>A0A7G7WBC9_9BACT</name>
<dbReference type="KEGG" id="hsk:H4317_07715"/>
<gene>
    <name evidence="2" type="ORF">H4317_07715</name>
</gene>
<evidence type="ECO:0000313" key="3">
    <source>
        <dbReference type="Proteomes" id="UP000515489"/>
    </source>
</evidence>
<dbReference type="RefSeq" id="WP_185889548.1">
    <property type="nucleotide sequence ID" value="NZ_CP060202.1"/>
</dbReference>
<reference evidence="2 3" key="1">
    <citation type="submission" date="2020-08" db="EMBL/GenBank/DDBJ databases">
        <title>Hymenobacter sp. S2-20-2 genome sequencing.</title>
        <authorList>
            <person name="Jin L."/>
        </authorList>
    </citation>
    <scope>NUCLEOTIDE SEQUENCE [LARGE SCALE GENOMIC DNA]</scope>
    <source>
        <strain evidence="2 3">S2-20-2</strain>
    </source>
</reference>
<evidence type="ECO:0008006" key="4">
    <source>
        <dbReference type="Google" id="ProtNLM"/>
    </source>
</evidence>
<keyword evidence="1" id="KW-0472">Membrane</keyword>
<evidence type="ECO:0000256" key="1">
    <source>
        <dbReference type="SAM" id="Phobius"/>
    </source>
</evidence>
<dbReference type="EMBL" id="CP060202">
    <property type="protein sequence ID" value="QNH63672.1"/>
    <property type="molecule type" value="Genomic_DNA"/>
</dbReference>
<evidence type="ECO:0000313" key="2">
    <source>
        <dbReference type="EMBL" id="QNH63672.1"/>
    </source>
</evidence>
<protein>
    <recommendedName>
        <fullName evidence="4">DUF3592 domain-containing protein</fullName>
    </recommendedName>
</protein>
<keyword evidence="1" id="KW-0812">Transmembrane</keyword>
<keyword evidence="3" id="KW-1185">Reference proteome</keyword>
<proteinExistence type="predicted"/>
<feature type="transmembrane region" description="Helical" evidence="1">
    <location>
        <begin position="6"/>
        <end position="26"/>
    </location>
</feature>